<keyword evidence="1" id="KW-1133">Transmembrane helix</keyword>
<feature type="transmembrane region" description="Helical" evidence="1">
    <location>
        <begin position="80"/>
        <end position="99"/>
    </location>
</feature>
<evidence type="ECO:0000313" key="2">
    <source>
        <dbReference type="EMBL" id="CAB4953641.1"/>
    </source>
</evidence>
<dbReference type="AlphaFoldDB" id="A0A6J7KE54"/>
<evidence type="ECO:0000256" key="1">
    <source>
        <dbReference type="SAM" id="Phobius"/>
    </source>
</evidence>
<organism evidence="2">
    <name type="scientific">freshwater metagenome</name>
    <dbReference type="NCBI Taxonomy" id="449393"/>
    <lineage>
        <taxon>unclassified sequences</taxon>
        <taxon>metagenomes</taxon>
        <taxon>ecological metagenomes</taxon>
    </lineage>
</organism>
<feature type="transmembrane region" description="Helical" evidence="1">
    <location>
        <begin position="21"/>
        <end position="43"/>
    </location>
</feature>
<accession>A0A6J7KE54</accession>
<dbReference type="EMBL" id="CAFBNF010000193">
    <property type="protein sequence ID" value="CAB4953641.1"/>
    <property type="molecule type" value="Genomic_DNA"/>
</dbReference>
<feature type="transmembrane region" description="Helical" evidence="1">
    <location>
        <begin position="169"/>
        <end position="189"/>
    </location>
</feature>
<name>A0A6J7KE54_9ZZZZ</name>
<protein>
    <submittedName>
        <fullName evidence="2">Unannotated protein</fullName>
    </submittedName>
</protein>
<feature type="transmembrane region" description="Helical" evidence="1">
    <location>
        <begin position="138"/>
        <end position="157"/>
    </location>
</feature>
<feature type="transmembrane region" description="Helical" evidence="1">
    <location>
        <begin position="105"/>
        <end position="131"/>
    </location>
</feature>
<feature type="transmembrane region" description="Helical" evidence="1">
    <location>
        <begin position="55"/>
        <end position="71"/>
    </location>
</feature>
<keyword evidence="1" id="KW-0472">Membrane</keyword>
<sequence>MKRVRDVPGRPGRRVFLPHRGLRRLSAAGLACLGLVVALFAHLVQGGGIPAGEPLALICVATGVLMFPLVGRRVGVVRTVVHLAALQAVVHVVANAFAGSHSGHAASSACATLTPTSVMWHGAAVLVLAVATLRLESLALSLLLMLFGSWSVVRATLNHDYSAPRPVAFAFAAAPVALTLRFVGASLCWRGPPLTG</sequence>
<proteinExistence type="predicted"/>
<gene>
    <name evidence="2" type="ORF">UFOPK3773_01555</name>
</gene>
<keyword evidence="1" id="KW-0812">Transmembrane</keyword>
<reference evidence="2" key="1">
    <citation type="submission" date="2020-05" db="EMBL/GenBank/DDBJ databases">
        <authorList>
            <person name="Chiriac C."/>
            <person name="Salcher M."/>
            <person name="Ghai R."/>
            <person name="Kavagutti S V."/>
        </authorList>
    </citation>
    <scope>NUCLEOTIDE SEQUENCE</scope>
</reference>